<evidence type="ECO:0000256" key="1">
    <source>
        <dbReference type="SAM" id="Coils"/>
    </source>
</evidence>
<organism evidence="3 4">
    <name type="scientific">Ambispora leptoticha</name>
    <dbReference type="NCBI Taxonomy" id="144679"/>
    <lineage>
        <taxon>Eukaryota</taxon>
        <taxon>Fungi</taxon>
        <taxon>Fungi incertae sedis</taxon>
        <taxon>Mucoromycota</taxon>
        <taxon>Glomeromycotina</taxon>
        <taxon>Glomeromycetes</taxon>
        <taxon>Archaeosporales</taxon>
        <taxon>Ambisporaceae</taxon>
        <taxon>Ambispora</taxon>
    </lineage>
</organism>
<gene>
    <name evidence="3" type="ORF">ALEPTO_LOCUS7960</name>
</gene>
<keyword evidence="1" id="KW-0175">Coiled coil</keyword>
<comment type="caution">
    <text evidence="3">The sequence shown here is derived from an EMBL/GenBank/DDBJ whole genome shotgun (WGS) entry which is preliminary data.</text>
</comment>
<name>A0A9N9CEE8_9GLOM</name>
<keyword evidence="2" id="KW-0812">Transmembrane</keyword>
<dbReference type="OrthoDB" id="2436865at2759"/>
<evidence type="ECO:0000313" key="3">
    <source>
        <dbReference type="EMBL" id="CAG8596917.1"/>
    </source>
</evidence>
<evidence type="ECO:0000256" key="2">
    <source>
        <dbReference type="SAM" id="Phobius"/>
    </source>
</evidence>
<feature type="coiled-coil region" evidence="1">
    <location>
        <begin position="41"/>
        <end position="68"/>
    </location>
</feature>
<dbReference type="EMBL" id="CAJVPS010003964">
    <property type="protein sequence ID" value="CAG8596917.1"/>
    <property type="molecule type" value="Genomic_DNA"/>
</dbReference>
<protein>
    <submittedName>
        <fullName evidence="3">3374_t:CDS:1</fullName>
    </submittedName>
</protein>
<keyword evidence="2" id="KW-0472">Membrane</keyword>
<feature type="transmembrane region" description="Helical" evidence="2">
    <location>
        <begin position="12"/>
        <end position="29"/>
    </location>
</feature>
<dbReference type="AlphaFoldDB" id="A0A9N9CEE8"/>
<dbReference type="Proteomes" id="UP000789508">
    <property type="component" value="Unassembled WGS sequence"/>
</dbReference>
<accession>A0A9N9CEE8</accession>
<keyword evidence="4" id="KW-1185">Reference proteome</keyword>
<keyword evidence="2" id="KW-1133">Transmembrane helix</keyword>
<proteinExistence type="predicted"/>
<evidence type="ECO:0000313" key="4">
    <source>
        <dbReference type="Proteomes" id="UP000789508"/>
    </source>
</evidence>
<reference evidence="3" key="1">
    <citation type="submission" date="2021-06" db="EMBL/GenBank/DDBJ databases">
        <authorList>
            <person name="Kallberg Y."/>
            <person name="Tangrot J."/>
            <person name="Rosling A."/>
        </authorList>
    </citation>
    <scope>NUCLEOTIDE SEQUENCE</scope>
    <source>
        <strain evidence="3">FL130A</strain>
    </source>
</reference>
<sequence length="157" mass="18355">MEMIYSVIPENTIFYVIIAVVFIYLRKYVSPPPIPIPTPISTTLDADIKELKRDMLALKNDHVRIEKDLEWRSEVRSRGPNILLKSKLSGLNLLPYLTREEKEKNVLPRKYIMLISIEINLSSATLASFYRHQKTPLKTSLDKIETWVEKENRKKIT</sequence>